<dbReference type="AlphaFoldDB" id="A0AB39T416"/>
<name>A0AB39T416_9ACTN</name>
<evidence type="ECO:0000313" key="2">
    <source>
        <dbReference type="EMBL" id="XDQ75345.1"/>
    </source>
</evidence>
<sequence>MVRNSSRTPAEIRMRRISLSLAAAALPVCVLGVVQDVVWVLGAGAWLLVAAILIELVYRP</sequence>
<keyword evidence="1" id="KW-0472">Membrane</keyword>
<proteinExistence type="predicted"/>
<reference evidence="2" key="1">
    <citation type="submission" date="2024-07" db="EMBL/GenBank/DDBJ databases">
        <authorList>
            <person name="Yu S.T."/>
        </authorList>
    </citation>
    <scope>NUCLEOTIDE SEQUENCE</scope>
    <source>
        <strain evidence="2">R44</strain>
    </source>
</reference>
<accession>A0AB39T416</accession>
<dbReference type="EMBL" id="CP163444">
    <property type="protein sequence ID" value="XDQ75345.1"/>
    <property type="molecule type" value="Genomic_DNA"/>
</dbReference>
<organism evidence="2">
    <name type="scientific">Streptomyces sp. R44</name>
    <dbReference type="NCBI Taxonomy" id="3238633"/>
    <lineage>
        <taxon>Bacteria</taxon>
        <taxon>Bacillati</taxon>
        <taxon>Actinomycetota</taxon>
        <taxon>Actinomycetes</taxon>
        <taxon>Kitasatosporales</taxon>
        <taxon>Streptomycetaceae</taxon>
        <taxon>Streptomyces</taxon>
    </lineage>
</organism>
<keyword evidence="1" id="KW-1133">Transmembrane helix</keyword>
<feature type="transmembrane region" description="Helical" evidence="1">
    <location>
        <begin position="42"/>
        <end position="58"/>
    </location>
</feature>
<protein>
    <submittedName>
        <fullName evidence="2">Uncharacterized protein</fullName>
    </submittedName>
</protein>
<evidence type="ECO:0000256" key="1">
    <source>
        <dbReference type="SAM" id="Phobius"/>
    </source>
</evidence>
<dbReference type="RefSeq" id="WP_369147868.1">
    <property type="nucleotide sequence ID" value="NZ_CP163444.1"/>
</dbReference>
<gene>
    <name evidence="2" type="ORF">AB5J54_34585</name>
</gene>
<keyword evidence="1" id="KW-0812">Transmembrane</keyword>